<dbReference type="eggNOG" id="COG1893">
    <property type="taxonomic scope" value="Bacteria"/>
</dbReference>
<dbReference type="DNASU" id="1119789"/>
<dbReference type="SUPFAM" id="SSF51735">
    <property type="entry name" value="NAD(P)-binding Rossmann-fold domains"/>
    <property type="match status" value="1"/>
</dbReference>
<dbReference type="Gene3D" id="3.40.50.720">
    <property type="entry name" value="NAD(P)-binding Rossmann-like Domain"/>
    <property type="match status" value="1"/>
</dbReference>
<gene>
    <name evidence="2" type="ordered locus">CA_C3607</name>
</gene>
<evidence type="ECO:0000313" key="2">
    <source>
        <dbReference type="EMBL" id="AAK81530.1"/>
    </source>
</evidence>
<dbReference type="AlphaFoldDB" id="Q97D73"/>
<dbReference type="OrthoDB" id="9793586at2"/>
<dbReference type="KEGG" id="cac:CA_C3607"/>
<dbReference type="RefSeq" id="WP_010966870.1">
    <property type="nucleotide sequence ID" value="NC_003030.1"/>
</dbReference>
<name>Q97D73_CLOAB</name>
<dbReference type="InterPro" id="IPR036291">
    <property type="entry name" value="NAD(P)-bd_dom_sf"/>
</dbReference>
<sequence length="308" mass="35470">MKILILGTGVIGTLYAYALSKHHDVTHFVREDKMKVMNGKTIPYDIIDERNDKKNMNTEGEYTYKCVTEVTENYDFIILPVNTYQLEEAIKTLVKKASNAKFLIFTLNWGGTYEIDKLLRKEQYIMGYAGGGGTFKGDLLWANIGNDISLGSVYEVQKPLLEVVVRAFKDCRIEPEIPSNILHWLWVHNVGSAPLGVGLSKYNNLDELLKDKKLTKICFRAMIEGYKICERKGVNLKDYPEVKMMSMPFFLLYPMFRRNFKKNPIMQRYTAHALKAIDEMKDNFKGMLKTGKDLNMSIPNMEMISKLL</sequence>
<dbReference type="GeneID" id="45000105"/>
<evidence type="ECO:0000313" key="3">
    <source>
        <dbReference type="Proteomes" id="UP000000814"/>
    </source>
</evidence>
<keyword evidence="3" id="KW-1185">Reference proteome</keyword>
<protein>
    <submittedName>
        <fullName evidence="2">Possible ketopantoate reductase PanE/ApbA</fullName>
    </submittedName>
</protein>
<dbReference type="InterPro" id="IPR013332">
    <property type="entry name" value="KPR_N"/>
</dbReference>
<reference evidence="2 3" key="1">
    <citation type="journal article" date="2001" name="J. Bacteriol.">
        <title>Genome sequence and comparative analysis of the solvent-producing bacterium Clostridium acetobutylicum.</title>
        <authorList>
            <person name="Nolling J."/>
            <person name="Breton G."/>
            <person name="Omelchenko M.V."/>
            <person name="Makarova K.S."/>
            <person name="Zeng Q."/>
            <person name="Gibson R."/>
            <person name="Lee H.M."/>
            <person name="Dubois J."/>
            <person name="Qiu D."/>
            <person name="Hitti J."/>
            <person name="Wolf Y.I."/>
            <person name="Tatusov R.L."/>
            <person name="Sabathe F."/>
            <person name="Doucette-Stamm L."/>
            <person name="Soucaille P."/>
            <person name="Daly M.J."/>
            <person name="Bennett G.N."/>
            <person name="Koonin E.V."/>
            <person name="Smith D.R."/>
        </authorList>
    </citation>
    <scope>NUCLEOTIDE SEQUENCE [LARGE SCALE GENOMIC DNA]</scope>
    <source>
        <strain evidence="3">ATCC 824 / DSM 792 / JCM 1419 / LMG 5710 / VKM B-1787</strain>
    </source>
</reference>
<feature type="domain" description="Ketopantoate reductase N-terminal" evidence="1">
    <location>
        <begin position="3"/>
        <end position="132"/>
    </location>
</feature>
<proteinExistence type="predicted"/>
<dbReference type="Pfam" id="PF02558">
    <property type="entry name" value="ApbA"/>
    <property type="match status" value="1"/>
</dbReference>
<accession>Q97D73</accession>
<dbReference type="EMBL" id="AE001437">
    <property type="protein sequence ID" value="AAK81530.1"/>
    <property type="molecule type" value="Genomic_DNA"/>
</dbReference>
<organism evidence="2 3">
    <name type="scientific">Clostridium acetobutylicum (strain ATCC 824 / DSM 792 / JCM 1419 / IAM 19013 / LMG 5710 / NBRC 13948 / NRRL B-527 / VKM B-1787 / 2291 / W)</name>
    <dbReference type="NCBI Taxonomy" id="272562"/>
    <lineage>
        <taxon>Bacteria</taxon>
        <taxon>Bacillati</taxon>
        <taxon>Bacillota</taxon>
        <taxon>Clostridia</taxon>
        <taxon>Eubacteriales</taxon>
        <taxon>Clostridiaceae</taxon>
        <taxon>Clostridium</taxon>
    </lineage>
</organism>
<dbReference type="STRING" id="272562.CA_C3607"/>
<dbReference type="Proteomes" id="UP000000814">
    <property type="component" value="Chromosome"/>
</dbReference>
<dbReference type="PIR" id="G97342">
    <property type="entry name" value="G97342"/>
</dbReference>
<dbReference type="HOGENOM" id="CLU_055593_1_0_9"/>
<evidence type="ECO:0000259" key="1">
    <source>
        <dbReference type="Pfam" id="PF02558"/>
    </source>
</evidence>
<dbReference type="PATRIC" id="fig|272562.8.peg.3797"/>